<evidence type="ECO:0000313" key="1">
    <source>
        <dbReference type="EMBL" id="GIY55113.1"/>
    </source>
</evidence>
<gene>
    <name evidence="1" type="ORF">CEXT_584101</name>
</gene>
<accession>A0AAV4UBF0</accession>
<proteinExistence type="predicted"/>
<protein>
    <recommendedName>
        <fullName evidence="3">ATP-dependent DNA helicase</fullName>
    </recommendedName>
</protein>
<evidence type="ECO:0000313" key="2">
    <source>
        <dbReference type="Proteomes" id="UP001054945"/>
    </source>
</evidence>
<name>A0AAV4UBF0_CAEEX</name>
<sequence length="97" mass="10937">MKTTNKNDLIQRDPVVCSLYFKHKVDYNIPFKLGAKYMLTCNLNTSDKLVNGAAGLLRKVETCTMKGVAKLGIKRIWPEFMEGPKSASKHVQSLFDT</sequence>
<organism evidence="1 2">
    <name type="scientific">Caerostris extrusa</name>
    <name type="common">Bark spider</name>
    <name type="synonym">Caerostris bankana</name>
    <dbReference type="NCBI Taxonomy" id="172846"/>
    <lineage>
        <taxon>Eukaryota</taxon>
        <taxon>Metazoa</taxon>
        <taxon>Ecdysozoa</taxon>
        <taxon>Arthropoda</taxon>
        <taxon>Chelicerata</taxon>
        <taxon>Arachnida</taxon>
        <taxon>Araneae</taxon>
        <taxon>Araneomorphae</taxon>
        <taxon>Entelegynae</taxon>
        <taxon>Araneoidea</taxon>
        <taxon>Araneidae</taxon>
        <taxon>Caerostris</taxon>
    </lineage>
</organism>
<dbReference type="Proteomes" id="UP001054945">
    <property type="component" value="Unassembled WGS sequence"/>
</dbReference>
<evidence type="ECO:0008006" key="3">
    <source>
        <dbReference type="Google" id="ProtNLM"/>
    </source>
</evidence>
<keyword evidence="2" id="KW-1185">Reference proteome</keyword>
<comment type="caution">
    <text evidence="1">The sequence shown here is derived from an EMBL/GenBank/DDBJ whole genome shotgun (WGS) entry which is preliminary data.</text>
</comment>
<reference evidence="1 2" key="1">
    <citation type="submission" date="2021-06" db="EMBL/GenBank/DDBJ databases">
        <title>Caerostris extrusa draft genome.</title>
        <authorList>
            <person name="Kono N."/>
            <person name="Arakawa K."/>
        </authorList>
    </citation>
    <scope>NUCLEOTIDE SEQUENCE [LARGE SCALE GENOMIC DNA]</scope>
</reference>
<dbReference type="AlphaFoldDB" id="A0AAV4UBF0"/>
<dbReference type="EMBL" id="BPLR01012608">
    <property type="protein sequence ID" value="GIY55113.1"/>
    <property type="molecule type" value="Genomic_DNA"/>
</dbReference>